<reference evidence="4" key="1">
    <citation type="submission" date="2012-12" db="EMBL/GenBank/DDBJ databases">
        <authorList>
            <person name="Hellsten U."/>
            <person name="Grimwood J."/>
            <person name="Chapman J.A."/>
            <person name="Shapiro H."/>
            <person name="Aerts A."/>
            <person name="Otillar R.P."/>
            <person name="Terry A.Y."/>
            <person name="Boore J.L."/>
            <person name="Simakov O."/>
            <person name="Marletaz F."/>
            <person name="Cho S.-J."/>
            <person name="Edsinger-Gonzales E."/>
            <person name="Havlak P."/>
            <person name="Kuo D.-H."/>
            <person name="Larsson T."/>
            <person name="Lv J."/>
            <person name="Arendt D."/>
            <person name="Savage R."/>
            <person name="Osoegawa K."/>
            <person name="de Jong P."/>
            <person name="Lindberg D.R."/>
            <person name="Seaver E.C."/>
            <person name="Weisblat D.A."/>
            <person name="Putnam N.H."/>
            <person name="Grigoriev I.V."/>
            <person name="Rokhsar D.S."/>
        </authorList>
    </citation>
    <scope>NUCLEOTIDE SEQUENCE</scope>
    <source>
        <strain evidence="4">I ESC-2004</strain>
    </source>
</reference>
<organism evidence="2">
    <name type="scientific">Capitella teleta</name>
    <name type="common">Polychaete worm</name>
    <dbReference type="NCBI Taxonomy" id="283909"/>
    <lineage>
        <taxon>Eukaryota</taxon>
        <taxon>Metazoa</taxon>
        <taxon>Spiralia</taxon>
        <taxon>Lophotrochozoa</taxon>
        <taxon>Annelida</taxon>
        <taxon>Polychaeta</taxon>
        <taxon>Sedentaria</taxon>
        <taxon>Scolecida</taxon>
        <taxon>Capitellidae</taxon>
        <taxon>Capitella</taxon>
    </lineage>
</organism>
<dbReference type="EMBL" id="AMQN01008187">
    <property type="status" value="NOT_ANNOTATED_CDS"/>
    <property type="molecule type" value="Genomic_DNA"/>
</dbReference>
<keyword evidence="1" id="KW-0812">Transmembrane</keyword>
<dbReference type="Proteomes" id="UP000014760">
    <property type="component" value="Unassembled WGS sequence"/>
</dbReference>
<keyword evidence="1" id="KW-0472">Membrane</keyword>
<dbReference type="EMBL" id="KB302404">
    <property type="protein sequence ID" value="ELU04344.1"/>
    <property type="molecule type" value="Genomic_DNA"/>
</dbReference>
<accession>R7UED8</accession>
<reference evidence="3" key="3">
    <citation type="submission" date="2015-06" db="UniProtKB">
        <authorList>
            <consortium name="EnsemblMetazoa"/>
        </authorList>
    </citation>
    <scope>IDENTIFICATION</scope>
</reference>
<keyword evidence="1" id="KW-1133">Transmembrane helix</keyword>
<evidence type="ECO:0000313" key="3">
    <source>
        <dbReference type="EnsemblMetazoa" id="CapteP193515"/>
    </source>
</evidence>
<evidence type="ECO:0000313" key="2">
    <source>
        <dbReference type="EMBL" id="ELU04344.1"/>
    </source>
</evidence>
<gene>
    <name evidence="2" type="ORF">CAPTEDRAFT_193515</name>
</gene>
<name>R7UED8_CAPTE</name>
<dbReference type="EnsemblMetazoa" id="CapteT193515">
    <property type="protein sequence ID" value="CapteP193515"/>
    <property type="gene ID" value="CapteG193515"/>
</dbReference>
<evidence type="ECO:0000256" key="1">
    <source>
        <dbReference type="SAM" id="Phobius"/>
    </source>
</evidence>
<feature type="transmembrane region" description="Helical" evidence="1">
    <location>
        <begin position="247"/>
        <end position="273"/>
    </location>
</feature>
<dbReference type="CDD" id="cd00603">
    <property type="entry name" value="IPT_PCSR"/>
    <property type="match status" value="1"/>
</dbReference>
<dbReference type="HOGENOM" id="CLU_076973_0_0_1"/>
<evidence type="ECO:0000313" key="4">
    <source>
        <dbReference type="Proteomes" id="UP000014760"/>
    </source>
</evidence>
<proteinExistence type="predicted"/>
<keyword evidence="4" id="KW-1185">Reference proteome</keyword>
<dbReference type="AlphaFoldDB" id="R7UED8"/>
<reference evidence="2 4" key="2">
    <citation type="journal article" date="2013" name="Nature">
        <title>Insights into bilaterian evolution from three spiralian genomes.</title>
        <authorList>
            <person name="Simakov O."/>
            <person name="Marletaz F."/>
            <person name="Cho S.J."/>
            <person name="Edsinger-Gonzales E."/>
            <person name="Havlak P."/>
            <person name="Hellsten U."/>
            <person name="Kuo D.H."/>
            <person name="Larsson T."/>
            <person name="Lv J."/>
            <person name="Arendt D."/>
            <person name="Savage R."/>
            <person name="Osoegawa K."/>
            <person name="de Jong P."/>
            <person name="Grimwood J."/>
            <person name="Chapman J.A."/>
            <person name="Shapiro H."/>
            <person name="Aerts A."/>
            <person name="Otillar R.P."/>
            <person name="Terry A.Y."/>
            <person name="Boore J.L."/>
            <person name="Grigoriev I.V."/>
            <person name="Lindberg D.R."/>
            <person name="Seaver E.C."/>
            <person name="Weisblat D.A."/>
            <person name="Putnam N.H."/>
            <person name="Rokhsar D.S."/>
        </authorList>
    </citation>
    <scope>NUCLEOTIDE SEQUENCE</scope>
    <source>
        <strain evidence="2 4">I ESC-2004</strain>
    </source>
</reference>
<protein>
    <recommendedName>
        <fullName evidence="5">IPT/TIG domain-containing protein</fullName>
    </recommendedName>
</protein>
<evidence type="ECO:0008006" key="5">
    <source>
        <dbReference type="Google" id="ProtNLM"/>
    </source>
</evidence>
<sequence length="315" mass="35092">MKFANFAFRKYGLALYQGGTLLTVTGSHFEDVEGLQLTLMQLAGSANSSQGMHVFPSVNYGPLECSVLTARKMICITPPLLLPSMEEFGSFEAEYEFRLKYKKDETFSPLDIIGITFNSIDLSLTFLREVKKSDFSLKLTVAELASIEEHQWSPYDKLTEEPLEIKVAWGAFQQEAEIYVGGIRANVTKRYHNLILFFPPGEEQIIANERLACRESPAAHVVEVHAGNANRHVGCLQYATRGGEAPVVLIASVASGVVVFLVVALSISSCVVWKRMKSTQKSRVFETDYHISDGILADHRILERSQSVIPKILEI</sequence>